<keyword evidence="1" id="KW-0238">DNA-binding</keyword>
<dbReference type="AlphaFoldDB" id="A0A4R0P5I1"/>
<evidence type="ECO:0000313" key="4">
    <source>
        <dbReference type="EMBL" id="TCD12141.1"/>
    </source>
</evidence>
<name>A0A4R0P5I1_9SPHI</name>
<evidence type="ECO:0000256" key="2">
    <source>
        <dbReference type="PROSITE-ProRule" id="PRU00169"/>
    </source>
</evidence>
<dbReference type="Proteomes" id="UP000291485">
    <property type="component" value="Unassembled WGS sequence"/>
</dbReference>
<keyword evidence="5" id="KW-1185">Reference proteome</keyword>
<dbReference type="GO" id="GO:0000976">
    <property type="term" value="F:transcription cis-regulatory region binding"/>
    <property type="evidence" value="ECO:0007669"/>
    <property type="project" value="TreeGrafter"/>
</dbReference>
<dbReference type="GO" id="GO:0000156">
    <property type="term" value="F:phosphorelay response regulator activity"/>
    <property type="evidence" value="ECO:0007669"/>
    <property type="project" value="TreeGrafter"/>
</dbReference>
<comment type="caution">
    <text evidence="4">The sequence shown here is derived from an EMBL/GenBank/DDBJ whole genome shotgun (WGS) entry which is preliminary data.</text>
</comment>
<dbReference type="PROSITE" id="PS50110">
    <property type="entry name" value="RESPONSE_REGULATORY"/>
    <property type="match status" value="1"/>
</dbReference>
<evidence type="ECO:0000313" key="5">
    <source>
        <dbReference type="Proteomes" id="UP000291485"/>
    </source>
</evidence>
<reference evidence="4 5" key="1">
    <citation type="submission" date="2019-02" db="EMBL/GenBank/DDBJ databases">
        <title>Pedobacter sp. RP-3-11 sp. nov., isolated from Arctic soil.</title>
        <authorList>
            <person name="Dahal R.H."/>
        </authorList>
    </citation>
    <scope>NUCLEOTIDE SEQUENCE [LARGE SCALE GENOMIC DNA]</scope>
    <source>
        <strain evidence="4 5">RP-3-11</strain>
    </source>
</reference>
<dbReference type="PANTHER" id="PTHR48111:SF17">
    <property type="entry name" value="TRANSCRIPTIONAL REGULATORY PROTEIN YPDB"/>
    <property type="match status" value="1"/>
</dbReference>
<proteinExistence type="predicted"/>
<organism evidence="4 5">
    <name type="scientific">Pedobacter frigidisoli</name>
    <dbReference type="NCBI Taxonomy" id="2530455"/>
    <lineage>
        <taxon>Bacteria</taxon>
        <taxon>Pseudomonadati</taxon>
        <taxon>Bacteroidota</taxon>
        <taxon>Sphingobacteriia</taxon>
        <taxon>Sphingobacteriales</taxon>
        <taxon>Sphingobacteriaceae</taxon>
        <taxon>Pedobacter</taxon>
    </lineage>
</organism>
<sequence>MLRKYTLMKRLYSDFFKCAIVDDDQLSIDVLKKFISQIPEFRTVFTYTNPAQAINDISINDKIDFLFLDIQMDISGLDVAKVLRDKVRYLIFVTGHEEYAIDAFSVNCDKFLVKPVSYEKLLTAVEEIFAKERRQAGLV</sequence>
<dbReference type="PANTHER" id="PTHR48111">
    <property type="entry name" value="REGULATOR OF RPOS"/>
    <property type="match status" value="1"/>
</dbReference>
<dbReference type="GO" id="GO:0005829">
    <property type="term" value="C:cytosol"/>
    <property type="evidence" value="ECO:0007669"/>
    <property type="project" value="TreeGrafter"/>
</dbReference>
<protein>
    <submittedName>
        <fullName evidence="4">Response regulator</fullName>
    </submittedName>
</protein>
<dbReference type="GO" id="GO:0006355">
    <property type="term" value="P:regulation of DNA-templated transcription"/>
    <property type="evidence" value="ECO:0007669"/>
    <property type="project" value="TreeGrafter"/>
</dbReference>
<evidence type="ECO:0000259" key="3">
    <source>
        <dbReference type="PROSITE" id="PS50110"/>
    </source>
</evidence>
<keyword evidence="2" id="KW-0597">Phosphoprotein</keyword>
<dbReference type="Pfam" id="PF00072">
    <property type="entry name" value="Response_reg"/>
    <property type="match status" value="1"/>
</dbReference>
<dbReference type="InterPro" id="IPR039420">
    <property type="entry name" value="WalR-like"/>
</dbReference>
<gene>
    <name evidence="4" type="ORF">EZ449_03755</name>
</gene>
<dbReference type="Gene3D" id="3.40.50.2300">
    <property type="match status" value="1"/>
</dbReference>
<dbReference type="OrthoDB" id="9787344at2"/>
<feature type="domain" description="Response regulatory" evidence="3">
    <location>
        <begin position="17"/>
        <end position="129"/>
    </location>
</feature>
<dbReference type="SUPFAM" id="SSF52172">
    <property type="entry name" value="CheY-like"/>
    <property type="match status" value="1"/>
</dbReference>
<dbReference type="InterPro" id="IPR011006">
    <property type="entry name" value="CheY-like_superfamily"/>
</dbReference>
<feature type="modified residue" description="4-aspartylphosphate" evidence="2">
    <location>
        <position position="69"/>
    </location>
</feature>
<accession>A0A4R0P5I1</accession>
<dbReference type="GO" id="GO:0032993">
    <property type="term" value="C:protein-DNA complex"/>
    <property type="evidence" value="ECO:0007669"/>
    <property type="project" value="TreeGrafter"/>
</dbReference>
<dbReference type="InterPro" id="IPR001789">
    <property type="entry name" value="Sig_transdc_resp-reg_receiver"/>
</dbReference>
<dbReference type="SMART" id="SM00448">
    <property type="entry name" value="REC"/>
    <property type="match status" value="1"/>
</dbReference>
<dbReference type="EMBL" id="SJSN01000002">
    <property type="protein sequence ID" value="TCD12141.1"/>
    <property type="molecule type" value="Genomic_DNA"/>
</dbReference>
<evidence type="ECO:0000256" key="1">
    <source>
        <dbReference type="ARBA" id="ARBA00023125"/>
    </source>
</evidence>